<dbReference type="PROSITE" id="PS00546">
    <property type="entry name" value="CYSTEINE_SWITCH"/>
    <property type="match status" value="1"/>
</dbReference>
<keyword evidence="4" id="KW-0732">Signal</keyword>
<dbReference type="SUPFAM" id="SSF47090">
    <property type="entry name" value="PGBD-like"/>
    <property type="match status" value="1"/>
</dbReference>
<evidence type="ECO:0000256" key="5">
    <source>
        <dbReference type="ARBA" id="ARBA00022801"/>
    </source>
</evidence>
<comment type="caution">
    <text evidence="11">The sequence shown here is derived from an EMBL/GenBank/DDBJ whole genome shotgun (WGS) entry which is preliminary data.</text>
</comment>
<evidence type="ECO:0000256" key="7">
    <source>
        <dbReference type="ARBA" id="ARBA00023049"/>
    </source>
</evidence>
<keyword evidence="12" id="KW-1185">Reference proteome</keyword>
<dbReference type="InterPro" id="IPR021158">
    <property type="entry name" value="Pept_M10A_Zn_BS"/>
</dbReference>
<dbReference type="InterPro" id="IPR036366">
    <property type="entry name" value="PGBDSf"/>
</dbReference>
<keyword evidence="8" id="KW-0865">Zymogen</keyword>
<dbReference type="GO" id="GO:0006508">
    <property type="term" value="P:proteolysis"/>
    <property type="evidence" value="ECO:0007669"/>
    <property type="project" value="UniProtKB-KW"/>
</dbReference>
<feature type="compositionally biased region" description="Polar residues" evidence="9">
    <location>
        <begin position="128"/>
        <end position="139"/>
    </location>
</feature>
<proteinExistence type="predicted"/>
<dbReference type="Proteomes" id="UP000298416">
    <property type="component" value="Unassembled WGS sequence"/>
</dbReference>
<dbReference type="PANTHER" id="PTHR10201">
    <property type="entry name" value="MATRIX METALLOPROTEINASE"/>
    <property type="match status" value="1"/>
</dbReference>
<reference evidence="11" key="1">
    <citation type="submission" date="2018-01" db="EMBL/GenBank/DDBJ databases">
        <authorList>
            <person name="Mao J.F."/>
        </authorList>
    </citation>
    <scope>NUCLEOTIDE SEQUENCE</scope>
    <source>
        <strain evidence="11">Huo1</strain>
        <tissue evidence="11">Leaf</tissue>
    </source>
</reference>
<protein>
    <recommendedName>
        <fullName evidence="10">Peptidoglycan binding-like domain-containing protein</fullName>
    </recommendedName>
</protein>
<feature type="region of interest" description="Disordered" evidence="9">
    <location>
        <begin position="29"/>
        <end position="50"/>
    </location>
</feature>
<dbReference type="AlphaFoldDB" id="A0A8X9A521"/>
<dbReference type="GO" id="GO:0031012">
    <property type="term" value="C:extracellular matrix"/>
    <property type="evidence" value="ECO:0007669"/>
    <property type="project" value="InterPro"/>
</dbReference>
<feature type="domain" description="Peptidoglycan binding-like" evidence="10">
    <location>
        <begin position="65"/>
        <end position="115"/>
    </location>
</feature>
<gene>
    <name evidence="11" type="ORF">SASPL_111334</name>
</gene>
<keyword evidence="5" id="KW-0378">Hydrolase</keyword>
<keyword evidence="7" id="KW-0482">Metalloprotease</keyword>
<evidence type="ECO:0000256" key="6">
    <source>
        <dbReference type="ARBA" id="ARBA00022833"/>
    </source>
</evidence>
<sequence length="139" mass="15619">MYPKFSKYFIRWSKSLAVEARLDWKGDGDGDGDGGKLGKGNNTGFESEKSPRVNTIQLFDSEFHLRRYGYYEYAQLNLETGASEDQILELAIKMYQGNFGIKPTGVLDDQTLSSMMAPRCGNPDIDSGLNSMNPRNRSM</sequence>
<keyword evidence="6" id="KW-0862">Zinc</keyword>
<evidence type="ECO:0000256" key="1">
    <source>
        <dbReference type="ARBA" id="ARBA00001947"/>
    </source>
</evidence>
<evidence type="ECO:0000256" key="4">
    <source>
        <dbReference type="ARBA" id="ARBA00022729"/>
    </source>
</evidence>
<dbReference type="InterPro" id="IPR036365">
    <property type="entry name" value="PGBD-like_sf"/>
</dbReference>
<evidence type="ECO:0000256" key="8">
    <source>
        <dbReference type="ARBA" id="ARBA00023145"/>
    </source>
</evidence>
<dbReference type="PANTHER" id="PTHR10201:SF323">
    <property type="entry name" value="MATRIX METALLOPROTEINASE-21"/>
    <property type="match status" value="1"/>
</dbReference>
<dbReference type="GO" id="GO:0004222">
    <property type="term" value="F:metalloendopeptidase activity"/>
    <property type="evidence" value="ECO:0007669"/>
    <property type="project" value="InterPro"/>
</dbReference>
<dbReference type="Gene3D" id="1.10.101.10">
    <property type="entry name" value="PGBD-like superfamily/PGBD"/>
    <property type="match status" value="1"/>
</dbReference>
<keyword evidence="2" id="KW-0645">Protease</keyword>
<dbReference type="InterPro" id="IPR002477">
    <property type="entry name" value="Peptidoglycan-bd-like"/>
</dbReference>
<name>A0A8X9A521_SALSN</name>
<dbReference type="EMBL" id="PNBA02000004">
    <property type="protein sequence ID" value="KAG6427094.1"/>
    <property type="molecule type" value="Genomic_DNA"/>
</dbReference>
<feature type="region of interest" description="Disordered" evidence="9">
    <location>
        <begin position="118"/>
        <end position="139"/>
    </location>
</feature>
<dbReference type="GO" id="GO:0008270">
    <property type="term" value="F:zinc ion binding"/>
    <property type="evidence" value="ECO:0007669"/>
    <property type="project" value="InterPro"/>
</dbReference>
<reference evidence="11" key="2">
    <citation type="submission" date="2020-08" db="EMBL/GenBank/DDBJ databases">
        <title>Plant Genome Project.</title>
        <authorList>
            <person name="Zhang R.-G."/>
        </authorList>
    </citation>
    <scope>NUCLEOTIDE SEQUENCE</scope>
    <source>
        <strain evidence="11">Huo1</strain>
        <tissue evidence="11">Leaf</tissue>
    </source>
</reference>
<evidence type="ECO:0000256" key="3">
    <source>
        <dbReference type="ARBA" id="ARBA00022723"/>
    </source>
</evidence>
<evidence type="ECO:0000256" key="2">
    <source>
        <dbReference type="ARBA" id="ARBA00022670"/>
    </source>
</evidence>
<keyword evidence="3" id="KW-0479">Metal-binding</keyword>
<accession>A0A8X9A521</accession>
<evidence type="ECO:0000313" key="11">
    <source>
        <dbReference type="EMBL" id="KAG6427094.1"/>
    </source>
</evidence>
<evidence type="ECO:0000313" key="12">
    <source>
        <dbReference type="Proteomes" id="UP000298416"/>
    </source>
</evidence>
<evidence type="ECO:0000259" key="10">
    <source>
        <dbReference type="Pfam" id="PF01471"/>
    </source>
</evidence>
<organism evidence="11">
    <name type="scientific">Salvia splendens</name>
    <name type="common">Scarlet sage</name>
    <dbReference type="NCBI Taxonomy" id="180675"/>
    <lineage>
        <taxon>Eukaryota</taxon>
        <taxon>Viridiplantae</taxon>
        <taxon>Streptophyta</taxon>
        <taxon>Embryophyta</taxon>
        <taxon>Tracheophyta</taxon>
        <taxon>Spermatophyta</taxon>
        <taxon>Magnoliopsida</taxon>
        <taxon>eudicotyledons</taxon>
        <taxon>Gunneridae</taxon>
        <taxon>Pentapetalae</taxon>
        <taxon>asterids</taxon>
        <taxon>lamiids</taxon>
        <taxon>Lamiales</taxon>
        <taxon>Lamiaceae</taxon>
        <taxon>Nepetoideae</taxon>
        <taxon>Mentheae</taxon>
        <taxon>Salviinae</taxon>
        <taxon>Salvia</taxon>
        <taxon>Salvia subgen. Calosphace</taxon>
        <taxon>core Calosphace</taxon>
    </lineage>
</organism>
<comment type="cofactor">
    <cofactor evidence="1">
        <name>Zn(2+)</name>
        <dbReference type="ChEBI" id="CHEBI:29105"/>
    </cofactor>
</comment>
<dbReference type="Pfam" id="PF01471">
    <property type="entry name" value="PG_binding_1"/>
    <property type="match status" value="1"/>
</dbReference>
<evidence type="ECO:0000256" key="9">
    <source>
        <dbReference type="SAM" id="MobiDB-lite"/>
    </source>
</evidence>